<sequence length="240" mass="27737">MNKAEWFNKQKIMVVVAHPDDEILGLGASMNRLIEEHGAEVHVVILGEGLTSRSEKRDPEKWEDDLEIHRANIKDAQQKIGYDSVSIYDFPDNRFDTVPLLDFIKTVEKEKKTFRPDIIFTHHGGDVNIDHQRTFEAVITACRPMKDENVSTIITFETPSGTEWRASSDPRHFVPNMFISFSEEHLKSKTDAMECYKFEKRDYPHPRSEKALEIRAAYWGQSVGTSYAEAFYIVRSIIKN</sequence>
<dbReference type="Gene3D" id="3.40.50.10320">
    <property type="entry name" value="LmbE-like"/>
    <property type="match status" value="1"/>
</dbReference>
<gene>
    <name evidence="1" type="ORF">L6773_18975</name>
</gene>
<dbReference type="PANTHER" id="PTHR12993:SF11">
    <property type="entry name" value="N-ACETYLGLUCOSAMINYL-PHOSPHATIDYLINOSITOL DE-N-ACETYLASE"/>
    <property type="match status" value="1"/>
</dbReference>
<reference evidence="1" key="2">
    <citation type="submission" date="2024-05" db="EMBL/GenBank/DDBJ databases">
        <title>Rhodohalobacter halophilus gen. nov., sp. nov., a moderately halophilic member of the family Balneolaceae.</title>
        <authorList>
            <person name="Xia J."/>
        </authorList>
    </citation>
    <scope>NUCLEOTIDE SEQUENCE</scope>
    <source>
        <strain evidence="1">WB101</strain>
    </source>
</reference>
<dbReference type="Proteomes" id="UP001165366">
    <property type="component" value="Unassembled WGS sequence"/>
</dbReference>
<protein>
    <submittedName>
        <fullName evidence="1">PIG-L family deacetylase</fullName>
    </submittedName>
</protein>
<evidence type="ECO:0000313" key="1">
    <source>
        <dbReference type="EMBL" id="MCG2590664.1"/>
    </source>
</evidence>
<comment type="caution">
    <text evidence="1">The sequence shown here is derived from an EMBL/GenBank/DDBJ whole genome shotgun (WGS) entry which is preliminary data.</text>
</comment>
<proteinExistence type="predicted"/>
<dbReference type="InterPro" id="IPR024078">
    <property type="entry name" value="LmbE-like_dom_sf"/>
</dbReference>
<organism evidence="1 2">
    <name type="scientific">Rhodohalobacter sulfatireducens</name>
    <dbReference type="NCBI Taxonomy" id="2911366"/>
    <lineage>
        <taxon>Bacteria</taxon>
        <taxon>Pseudomonadati</taxon>
        <taxon>Balneolota</taxon>
        <taxon>Balneolia</taxon>
        <taxon>Balneolales</taxon>
        <taxon>Balneolaceae</taxon>
        <taxon>Rhodohalobacter</taxon>
    </lineage>
</organism>
<reference evidence="1" key="1">
    <citation type="submission" date="2022-01" db="EMBL/GenBank/DDBJ databases">
        <authorList>
            <person name="Wang Y."/>
        </authorList>
    </citation>
    <scope>NUCLEOTIDE SEQUENCE</scope>
    <source>
        <strain evidence="1">WB101</strain>
    </source>
</reference>
<dbReference type="EMBL" id="JAKLWS010000039">
    <property type="protein sequence ID" value="MCG2590664.1"/>
    <property type="molecule type" value="Genomic_DNA"/>
</dbReference>
<dbReference type="SUPFAM" id="SSF102588">
    <property type="entry name" value="LmbE-like"/>
    <property type="match status" value="1"/>
</dbReference>
<dbReference type="InterPro" id="IPR003737">
    <property type="entry name" value="GlcNAc_PI_deacetylase-related"/>
</dbReference>
<name>A0ABS9KIH9_9BACT</name>
<accession>A0ABS9KIH9</accession>
<keyword evidence="2" id="KW-1185">Reference proteome</keyword>
<evidence type="ECO:0000313" key="2">
    <source>
        <dbReference type="Proteomes" id="UP001165366"/>
    </source>
</evidence>
<dbReference type="PANTHER" id="PTHR12993">
    <property type="entry name" value="N-ACETYLGLUCOSAMINYL-PHOSPHATIDYLINOSITOL DE-N-ACETYLASE-RELATED"/>
    <property type="match status" value="1"/>
</dbReference>
<dbReference type="Pfam" id="PF02585">
    <property type="entry name" value="PIG-L"/>
    <property type="match status" value="1"/>
</dbReference>